<comment type="caution">
    <text evidence="1">The sequence shown here is derived from an EMBL/GenBank/DDBJ whole genome shotgun (WGS) entry which is preliminary data.</text>
</comment>
<evidence type="ECO:0000313" key="2">
    <source>
        <dbReference type="Proteomes" id="UP000827092"/>
    </source>
</evidence>
<dbReference type="EMBL" id="JAFNEN010000217">
    <property type="protein sequence ID" value="KAG8189355.1"/>
    <property type="molecule type" value="Genomic_DNA"/>
</dbReference>
<organism evidence="1 2">
    <name type="scientific">Oedothorax gibbosus</name>
    <dbReference type="NCBI Taxonomy" id="931172"/>
    <lineage>
        <taxon>Eukaryota</taxon>
        <taxon>Metazoa</taxon>
        <taxon>Ecdysozoa</taxon>
        <taxon>Arthropoda</taxon>
        <taxon>Chelicerata</taxon>
        <taxon>Arachnida</taxon>
        <taxon>Araneae</taxon>
        <taxon>Araneomorphae</taxon>
        <taxon>Entelegynae</taxon>
        <taxon>Araneoidea</taxon>
        <taxon>Linyphiidae</taxon>
        <taxon>Erigoninae</taxon>
        <taxon>Oedothorax</taxon>
    </lineage>
</organism>
<dbReference type="Proteomes" id="UP000827092">
    <property type="component" value="Unassembled WGS sequence"/>
</dbReference>
<evidence type="ECO:0000313" key="1">
    <source>
        <dbReference type="EMBL" id="KAG8189355.1"/>
    </source>
</evidence>
<evidence type="ECO:0008006" key="3">
    <source>
        <dbReference type="Google" id="ProtNLM"/>
    </source>
</evidence>
<dbReference type="AlphaFoldDB" id="A0AAV6UY99"/>
<proteinExistence type="predicted"/>
<dbReference type="InterPro" id="IPR029058">
    <property type="entry name" value="AB_hydrolase_fold"/>
</dbReference>
<keyword evidence="2" id="KW-1185">Reference proteome</keyword>
<accession>A0AAV6UY99</accession>
<dbReference type="SUPFAM" id="SSF53474">
    <property type="entry name" value="alpha/beta-Hydrolases"/>
    <property type="match status" value="1"/>
</dbReference>
<name>A0AAV6UY99_9ARAC</name>
<dbReference type="Gene3D" id="3.40.50.1820">
    <property type="entry name" value="alpha/beta hydrolase"/>
    <property type="match status" value="1"/>
</dbReference>
<protein>
    <recommendedName>
        <fullName evidence="3">Carboxylesterase type B domain-containing protein</fullName>
    </recommendedName>
</protein>
<sequence>MVTDIRQTCPLNDFTEMLSTVTKSPVFRYVVSSRPSAPIRVYSYPGVYSSHLWDVVAFFDTMHLYIDTPKPEDFRFRDTIQKTVVEFIRSSGTGISPEEWLKYPNSIALMGQNITLVDSYHKTKCKFWSAHGLTDYAWVS</sequence>
<reference evidence="1 2" key="1">
    <citation type="journal article" date="2022" name="Nat. Ecol. Evol.">
        <title>A masculinizing supergene underlies an exaggerated male reproductive morph in a spider.</title>
        <authorList>
            <person name="Hendrickx F."/>
            <person name="De Corte Z."/>
            <person name="Sonet G."/>
            <person name="Van Belleghem S.M."/>
            <person name="Kostlbacher S."/>
            <person name="Vangestel C."/>
        </authorList>
    </citation>
    <scope>NUCLEOTIDE SEQUENCE [LARGE SCALE GENOMIC DNA]</scope>
    <source>
        <strain evidence="1">W744_W776</strain>
    </source>
</reference>
<gene>
    <name evidence="1" type="ORF">JTE90_021858</name>
</gene>